<gene>
    <name evidence="1" type="primary">ham_0</name>
    <name evidence="1" type="ORF">Bhyg_03883</name>
</gene>
<comment type="caution">
    <text evidence="1">The sequence shown here is derived from an EMBL/GenBank/DDBJ whole genome shotgun (WGS) entry which is preliminary data.</text>
</comment>
<dbReference type="OrthoDB" id="9368434at2759"/>
<proteinExistence type="predicted"/>
<dbReference type="EMBL" id="WJQU01000001">
    <property type="protein sequence ID" value="KAJ6648652.1"/>
    <property type="molecule type" value="Genomic_DNA"/>
</dbReference>
<reference evidence="1" key="1">
    <citation type="submission" date="2022-07" db="EMBL/GenBank/DDBJ databases">
        <authorList>
            <person name="Trinca V."/>
            <person name="Uliana J.V.C."/>
            <person name="Torres T.T."/>
            <person name="Ward R.J."/>
            <person name="Monesi N."/>
        </authorList>
    </citation>
    <scope>NUCLEOTIDE SEQUENCE</scope>
    <source>
        <strain evidence="1">HSMRA1968</strain>
        <tissue evidence="1">Whole embryos</tissue>
    </source>
</reference>
<dbReference type="Proteomes" id="UP001151699">
    <property type="component" value="Chromosome A"/>
</dbReference>
<organism evidence="1 2">
    <name type="scientific">Pseudolycoriella hygida</name>
    <dbReference type="NCBI Taxonomy" id="35572"/>
    <lineage>
        <taxon>Eukaryota</taxon>
        <taxon>Metazoa</taxon>
        <taxon>Ecdysozoa</taxon>
        <taxon>Arthropoda</taxon>
        <taxon>Hexapoda</taxon>
        <taxon>Insecta</taxon>
        <taxon>Pterygota</taxon>
        <taxon>Neoptera</taxon>
        <taxon>Endopterygota</taxon>
        <taxon>Diptera</taxon>
        <taxon>Nematocera</taxon>
        <taxon>Sciaroidea</taxon>
        <taxon>Sciaridae</taxon>
        <taxon>Pseudolycoriella</taxon>
    </lineage>
</organism>
<keyword evidence="2" id="KW-1185">Reference proteome</keyword>
<accession>A0A9Q0S7W9</accession>
<name>A0A9Q0S7W9_9DIPT</name>
<evidence type="ECO:0000313" key="1">
    <source>
        <dbReference type="EMBL" id="KAJ6648652.1"/>
    </source>
</evidence>
<protein>
    <submittedName>
        <fullName evidence="1">Transcription factor hamlet</fullName>
    </submittedName>
</protein>
<evidence type="ECO:0000313" key="2">
    <source>
        <dbReference type="Proteomes" id="UP001151699"/>
    </source>
</evidence>
<sequence>MDSGIFGLMRLSSYEMQGSSGDEMDSPQELQNNAEVPKELEVIPLSMQEHYLDRIKVRSTEQLLSEIAKMQGPPQELEIKDGRVFTHKFLHRGTKYGPYTVKYTDQPVDRQFAWEAIERQMDEEQRGGLTEFGDKLSDTIYSLIAPGQEEKLKRCLQKTKKKTK</sequence>
<dbReference type="AlphaFoldDB" id="A0A9Q0S7W9"/>